<organism evidence="2 3">
    <name type="scientific">Diploscapter pachys</name>
    <dbReference type="NCBI Taxonomy" id="2018661"/>
    <lineage>
        <taxon>Eukaryota</taxon>
        <taxon>Metazoa</taxon>
        <taxon>Ecdysozoa</taxon>
        <taxon>Nematoda</taxon>
        <taxon>Chromadorea</taxon>
        <taxon>Rhabditida</taxon>
        <taxon>Rhabditina</taxon>
        <taxon>Rhabditomorpha</taxon>
        <taxon>Rhabditoidea</taxon>
        <taxon>Rhabditidae</taxon>
        <taxon>Diploscapter</taxon>
    </lineage>
</organism>
<reference evidence="2 3" key="1">
    <citation type="journal article" date="2017" name="Curr. Biol.">
        <title>Genome architecture and evolution of a unichromosomal asexual nematode.</title>
        <authorList>
            <person name="Fradin H."/>
            <person name="Zegar C."/>
            <person name="Gutwein M."/>
            <person name="Lucas J."/>
            <person name="Kovtun M."/>
            <person name="Corcoran D."/>
            <person name="Baugh L.R."/>
            <person name="Kiontke K."/>
            <person name="Gunsalus K."/>
            <person name="Fitch D.H."/>
            <person name="Piano F."/>
        </authorList>
    </citation>
    <scope>NUCLEOTIDE SEQUENCE [LARGE SCALE GENOMIC DNA]</scope>
    <source>
        <strain evidence="2">PF1309</strain>
    </source>
</reference>
<feature type="region of interest" description="Disordered" evidence="1">
    <location>
        <begin position="427"/>
        <end position="517"/>
    </location>
</feature>
<evidence type="ECO:0000313" key="3">
    <source>
        <dbReference type="Proteomes" id="UP000218231"/>
    </source>
</evidence>
<gene>
    <name evidence="2" type="ORF">WR25_16821</name>
</gene>
<proteinExistence type="predicted"/>
<evidence type="ECO:0000256" key="1">
    <source>
        <dbReference type="SAM" id="MobiDB-lite"/>
    </source>
</evidence>
<comment type="caution">
    <text evidence="2">The sequence shown here is derived from an EMBL/GenBank/DDBJ whole genome shotgun (WGS) entry which is preliminary data.</text>
</comment>
<dbReference type="AlphaFoldDB" id="A0A2A2M3E7"/>
<evidence type="ECO:0000313" key="2">
    <source>
        <dbReference type="EMBL" id="PAV92757.1"/>
    </source>
</evidence>
<feature type="region of interest" description="Disordered" evidence="1">
    <location>
        <begin position="44"/>
        <end position="93"/>
    </location>
</feature>
<dbReference type="EMBL" id="LIAE01006037">
    <property type="protein sequence ID" value="PAV92757.1"/>
    <property type="molecule type" value="Genomic_DNA"/>
</dbReference>
<accession>A0A2A2M3E7</accession>
<feature type="compositionally biased region" description="Basic and acidic residues" evidence="1">
    <location>
        <begin position="443"/>
        <end position="460"/>
    </location>
</feature>
<protein>
    <submittedName>
        <fullName evidence="2">Uncharacterized protein</fullName>
    </submittedName>
</protein>
<sequence length="517" mass="57304">MVCRYRPAGTNIRLMRLLTPGLGQRHRLPAKDIGMRQDRIDPAPPRLPHVDPISAHAKGDRSVKGINRGEGAASQPWSAEASKPLAPELGNPRDIARQSGRARVGVGTHPDVHRPFVAQRREPAVHLRDRALRPGARIHARRPDAVMSIGEIHHDAERVPDRAVAVDQDRHLTRRREGAERLPVVGLREGFDPILERNAERRHQQPGPQRPAGIIAERDAVVQHRRLAAERHRERHHDILVAEAAIVAQLHRRTRCAQPLRQRDGVARLHLRVGAARHQQHRRQSGAGIVDWLRRGTVNYAGEGVDRSFRIEREEVVRAAQPHHRLDRIGRQPDVAQPPRIDRQHHRIIGAGRMARDRDPPRIAAIFRDVIMHPAQRVGAVLDEGRESHARDLAIIGHHHDEPRPGEGACGEGIGGAVAIHPAAAIDEDHDGPPARCPGGAPHVERLPVRSERHAVRDSLDSAATAHHAIGYTQPSRPGHGRVEDADDQPDQPDPDQPAHRPSSGVRALSGDRYSAT</sequence>
<feature type="compositionally biased region" description="Acidic residues" evidence="1">
    <location>
        <begin position="485"/>
        <end position="494"/>
    </location>
</feature>
<name>A0A2A2M3E7_9BILA</name>
<keyword evidence="3" id="KW-1185">Reference proteome</keyword>
<dbReference type="Proteomes" id="UP000218231">
    <property type="component" value="Unassembled WGS sequence"/>
</dbReference>